<dbReference type="Pfam" id="PF14111">
    <property type="entry name" value="DUF4283"/>
    <property type="match status" value="1"/>
</dbReference>
<feature type="compositionally biased region" description="Basic and acidic residues" evidence="1">
    <location>
        <begin position="380"/>
        <end position="411"/>
    </location>
</feature>
<dbReference type="AlphaFoldDB" id="A0A9W3DJV8"/>
<reference evidence="4" key="1">
    <citation type="journal article" date="2019" name="Database">
        <title>The radish genome database (RadishGD): an integrated information resource for radish genomics.</title>
        <authorList>
            <person name="Yu H.J."/>
            <person name="Baek S."/>
            <person name="Lee Y.J."/>
            <person name="Cho A."/>
            <person name="Mun J.H."/>
        </authorList>
    </citation>
    <scope>NUCLEOTIDE SEQUENCE [LARGE SCALE GENOMIC DNA]</scope>
    <source>
        <strain evidence="4">cv. WK10039</strain>
    </source>
</reference>
<dbReference type="KEGG" id="rsz:108831938"/>
<accession>A0A9W3DJV8</accession>
<feature type="compositionally biased region" description="Basic and acidic residues" evidence="1">
    <location>
        <begin position="340"/>
        <end position="352"/>
    </location>
</feature>
<feature type="compositionally biased region" description="Polar residues" evidence="1">
    <location>
        <begin position="521"/>
        <end position="531"/>
    </location>
</feature>
<feature type="compositionally biased region" description="Basic and acidic residues" evidence="1">
    <location>
        <begin position="506"/>
        <end position="520"/>
    </location>
</feature>
<name>A0A9W3DJV8_RAPSA</name>
<dbReference type="OrthoDB" id="692417at2759"/>
<feature type="domain" description="Zinc knuckle CX2CX4HX4C" evidence="3">
    <location>
        <begin position="172"/>
        <end position="219"/>
    </location>
</feature>
<feature type="domain" description="DUF4283" evidence="2">
    <location>
        <begin position="42"/>
        <end position="119"/>
    </location>
</feature>
<evidence type="ECO:0000313" key="5">
    <source>
        <dbReference type="RefSeq" id="XP_056864170.1"/>
    </source>
</evidence>
<dbReference type="PANTHER" id="PTHR31286:SF162">
    <property type="entry name" value="DUF4283 DOMAIN-CONTAINING PROTEIN-RELATED"/>
    <property type="match status" value="1"/>
</dbReference>
<feature type="region of interest" description="Disordered" evidence="1">
    <location>
        <begin position="296"/>
        <end position="422"/>
    </location>
</feature>
<dbReference type="InterPro" id="IPR040256">
    <property type="entry name" value="At4g02000-like"/>
</dbReference>
<dbReference type="InterPro" id="IPR025836">
    <property type="entry name" value="Zn_knuckle_CX2CX4HX4C"/>
</dbReference>
<dbReference type="Pfam" id="PF14392">
    <property type="entry name" value="zf-CCHC_4"/>
    <property type="match status" value="1"/>
</dbReference>
<dbReference type="InterPro" id="IPR025558">
    <property type="entry name" value="DUF4283"/>
</dbReference>
<keyword evidence="4" id="KW-1185">Reference proteome</keyword>
<evidence type="ECO:0000313" key="4">
    <source>
        <dbReference type="Proteomes" id="UP000504610"/>
    </source>
</evidence>
<feature type="region of interest" description="Disordered" evidence="1">
    <location>
        <begin position="497"/>
        <end position="597"/>
    </location>
</feature>
<protein>
    <submittedName>
        <fullName evidence="5">Uncharacterized protein LOC108831938</fullName>
    </submittedName>
</protein>
<evidence type="ECO:0000259" key="3">
    <source>
        <dbReference type="Pfam" id="PF14392"/>
    </source>
</evidence>
<reference evidence="5" key="2">
    <citation type="submission" date="2025-08" db="UniProtKB">
        <authorList>
            <consortium name="RefSeq"/>
        </authorList>
    </citation>
    <scope>IDENTIFICATION</scope>
    <source>
        <tissue evidence="5">Leaf</tissue>
    </source>
</reference>
<evidence type="ECO:0000259" key="2">
    <source>
        <dbReference type="Pfam" id="PF14111"/>
    </source>
</evidence>
<dbReference type="RefSeq" id="XP_056864170.1">
    <property type="nucleotide sequence ID" value="XM_057008190.1"/>
</dbReference>
<organism evidence="4 5">
    <name type="scientific">Raphanus sativus</name>
    <name type="common">Radish</name>
    <name type="synonym">Raphanus raphanistrum var. sativus</name>
    <dbReference type="NCBI Taxonomy" id="3726"/>
    <lineage>
        <taxon>Eukaryota</taxon>
        <taxon>Viridiplantae</taxon>
        <taxon>Streptophyta</taxon>
        <taxon>Embryophyta</taxon>
        <taxon>Tracheophyta</taxon>
        <taxon>Spermatophyta</taxon>
        <taxon>Magnoliopsida</taxon>
        <taxon>eudicotyledons</taxon>
        <taxon>Gunneridae</taxon>
        <taxon>Pentapetalae</taxon>
        <taxon>rosids</taxon>
        <taxon>malvids</taxon>
        <taxon>Brassicales</taxon>
        <taxon>Brassicaceae</taxon>
        <taxon>Brassiceae</taxon>
        <taxon>Raphanus</taxon>
    </lineage>
</organism>
<sequence length="597" mass="68698">MGSYARFKSAHTADIKGKGISYEDDDAPIQLTEQDEAFVIKEYRMSLIGKVLNPKKQDVEKLLQKMPQQWGLQDKITANDLGNGKFLFNFTCEDDLNFVLRQGPFHYNYCMFVLVRWEPIVHDDYPWIVPFWVRIIGIPLHLWTDRNLRNIGGRLGHVDTIDLYGGRLLIDIDSRRPLKFSRKAENAEGEEVTIEFKYEMLFKHCTECGFMTHEKAQCPTKEVDQSLSNRGDVFTRVQLPADQRITQPLLGNARNNDYHFSYQPLLGNQQSNTDVRQFSRIHDRIQRPYSYAAESDRYQPANVEKKRGYGANQSSHRDRIIRGRDERKESHINYSRHGGRPYDRKPEGVWREKKNRPLHMGDKKNMMPGAKEVVPYEQSETSRADERRPKFNKSKDKRPINDQRREEEPKPKRLASTIVTPTATSTDQLANVTIRSLARTLTFSPASLQVELNGLENNQIIGALEDMEIVEQQDDGTMECEIQDDDLLGDELMAIEATETNPRTEANSRIEASRAKEVMKTNRSAKSSNRPNAPLGILNKKAAFLRRGSPRARSSKPAVHKATYQDNKHRHYSKSGRSNSRHNDGLVGSKNSPKHYQ</sequence>
<feature type="compositionally biased region" description="Basic and acidic residues" evidence="1">
    <location>
        <begin position="315"/>
        <end position="331"/>
    </location>
</feature>
<proteinExistence type="predicted"/>
<dbReference type="PANTHER" id="PTHR31286">
    <property type="entry name" value="GLYCINE-RICH CELL WALL STRUCTURAL PROTEIN 1.8-LIKE"/>
    <property type="match status" value="1"/>
</dbReference>
<gene>
    <name evidence="5" type="primary">LOC108831938</name>
</gene>
<dbReference type="Proteomes" id="UP000504610">
    <property type="component" value="Chromosome 4"/>
</dbReference>
<dbReference type="GeneID" id="108831938"/>
<evidence type="ECO:0000256" key="1">
    <source>
        <dbReference type="SAM" id="MobiDB-lite"/>
    </source>
</evidence>